<reference evidence="1 3" key="1">
    <citation type="submission" date="2018-02" db="EMBL/GenBank/DDBJ databases">
        <title>Fusarium culmorum secondary metabolites in fungal-bacterial-plant interactions.</title>
        <authorList>
            <person name="Schmidt R."/>
        </authorList>
    </citation>
    <scope>NUCLEOTIDE SEQUENCE [LARGE SCALE GENOMIC DNA]</scope>
    <source>
        <strain evidence="1 3">PV</strain>
    </source>
</reference>
<name>A0A2T4GQ51_FUSCU</name>
<gene>
    <name evidence="1" type="ORF">FCULG_00000164</name>
    <name evidence="2" type="ORF">HYE67_003103</name>
</gene>
<protein>
    <submittedName>
        <fullName evidence="1">Uncharacterized protein</fullName>
    </submittedName>
</protein>
<evidence type="ECO:0000313" key="1">
    <source>
        <dbReference type="EMBL" id="PTD05692.1"/>
    </source>
</evidence>
<dbReference type="EMBL" id="CP064748">
    <property type="protein sequence ID" value="QPC60872.1"/>
    <property type="molecule type" value="Genomic_DNA"/>
</dbReference>
<keyword evidence="3" id="KW-1185">Reference proteome</keyword>
<evidence type="ECO:0000313" key="2">
    <source>
        <dbReference type="EMBL" id="QPC60872.1"/>
    </source>
</evidence>
<organism evidence="1 3">
    <name type="scientific">Fusarium culmorum</name>
    <dbReference type="NCBI Taxonomy" id="5516"/>
    <lineage>
        <taxon>Eukaryota</taxon>
        <taxon>Fungi</taxon>
        <taxon>Dikarya</taxon>
        <taxon>Ascomycota</taxon>
        <taxon>Pezizomycotina</taxon>
        <taxon>Sordariomycetes</taxon>
        <taxon>Hypocreomycetidae</taxon>
        <taxon>Hypocreales</taxon>
        <taxon>Nectriaceae</taxon>
        <taxon>Fusarium</taxon>
    </lineage>
</organism>
<dbReference type="Proteomes" id="UP000241587">
    <property type="component" value="Unassembled WGS sequence"/>
</dbReference>
<proteinExistence type="predicted"/>
<dbReference type="OrthoDB" id="5421765at2759"/>
<accession>A0A2T4GQ51</accession>
<dbReference type="AlphaFoldDB" id="A0A2T4GQ51"/>
<dbReference type="EMBL" id="PVEM01000012">
    <property type="protein sequence ID" value="PTD05692.1"/>
    <property type="molecule type" value="Genomic_DNA"/>
</dbReference>
<dbReference type="Proteomes" id="UP000663297">
    <property type="component" value="Chromosome 2"/>
</dbReference>
<evidence type="ECO:0000313" key="3">
    <source>
        <dbReference type="Proteomes" id="UP000241587"/>
    </source>
</evidence>
<reference evidence="2" key="2">
    <citation type="submission" date="2020-11" db="EMBL/GenBank/DDBJ databases">
        <title>The chromosome-scale genome resource for two endophytic Fusarium species: F. culmorum and F. pseudograminearum.</title>
        <authorList>
            <person name="Yuan Z."/>
        </authorList>
    </citation>
    <scope>NUCLEOTIDE SEQUENCE</scope>
    <source>
        <strain evidence="2">Class2-1B</strain>
    </source>
</reference>
<sequence length="277" mass="31245">MALNIGLCLSQRLGSFKIIVFHTHLVATDDCNLTKMTEYLGPVGSLTNVTYHVIKLLIECKQASGQVRRSLELVRTCDRDLQHLISLREENLDILERKPIELVRVNSIIEDAHNGLLEVGRIVEKCRPEAQKKGLSFYRRGLWVMFDAEQFESQVPVVNSHHQSVLTEIQFLRLIGLHAPPPIQTNEIETEAKVVQKRRVDIVNPNLLSSLIGVRPVTTTPIPLPQANTVDCLPYPCDSDLMPPLPPSYSDANFIATSSARHINILDIQERWSPYST</sequence>
<dbReference type="OMA" id="MTEYLGP"/>